<dbReference type="Gene3D" id="3.30.530.20">
    <property type="match status" value="1"/>
</dbReference>
<dbReference type="Proteomes" id="UP001168363">
    <property type="component" value="Unassembled WGS sequence"/>
</dbReference>
<dbReference type="InterPro" id="IPR019587">
    <property type="entry name" value="Polyketide_cyclase/dehydratase"/>
</dbReference>
<name>A0ABT8TMI9_9ACTN</name>
<proteinExistence type="predicted"/>
<evidence type="ECO:0000313" key="2">
    <source>
        <dbReference type="Proteomes" id="UP001168363"/>
    </source>
</evidence>
<dbReference type="Pfam" id="PF10604">
    <property type="entry name" value="Polyketide_cyc2"/>
    <property type="match status" value="1"/>
</dbReference>
<gene>
    <name evidence="1" type="ORF">QWJ41_04865</name>
</gene>
<keyword evidence="2" id="KW-1185">Reference proteome</keyword>
<dbReference type="InterPro" id="IPR023393">
    <property type="entry name" value="START-like_dom_sf"/>
</dbReference>
<reference evidence="1" key="1">
    <citation type="submission" date="2023-06" db="EMBL/GenBank/DDBJ databases">
        <title>Genome sequence of Nocardioides sp. SOB44.</title>
        <authorList>
            <person name="Zhang G."/>
        </authorList>
    </citation>
    <scope>NUCLEOTIDE SEQUENCE</scope>
    <source>
        <strain evidence="1">SOB44</strain>
    </source>
</reference>
<dbReference type="EMBL" id="JAULSC010000003">
    <property type="protein sequence ID" value="MDO3395036.1"/>
    <property type="molecule type" value="Genomic_DNA"/>
</dbReference>
<accession>A0ABT8TMI9</accession>
<comment type="caution">
    <text evidence="1">The sequence shown here is derived from an EMBL/GenBank/DDBJ whole genome shotgun (WGS) entry which is preliminary data.</text>
</comment>
<organism evidence="1 2">
    <name type="scientific">Nocardioides cremeus</name>
    <dbReference type="NCBI Taxonomy" id="3058044"/>
    <lineage>
        <taxon>Bacteria</taxon>
        <taxon>Bacillati</taxon>
        <taxon>Actinomycetota</taxon>
        <taxon>Actinomycetes</taxon>
        <taxon>Propionibacteriales</taxon>
        <taxon>Nocardioidaceae</taxon>
        <taxon>Nocardioides</taxon>
    </lineage>
</organism>
<protein>
    <submittedName>
        <fullName evidence="1">SRPBCC family protein</fullName>
    </submittedName>
</protein>
<dbReference type="SUPFAM" id="SSF55961">
    <property type="entry name" value="Bet v1-like"/>
    <property type="match status" value="1"/>
</dbReference>
<dbReference type="RefSeq" id="WP_302706075.1">
    <property type="nucleotide sequence ID" value="NZ_JAULSC010000003.1"/>
</dbReference>
<sequence length="143" mass="15328">MTTTASTSTAISASAERVWGLLTDRGWWEASDNGVLRLEGTILEGRRVLVVSEDAPDRGSELGVTEIHAPATMLWTGGLPLGLCTGRRTFQVEATGDTCSFSMVEDVTGPLSPLVVRVLPDLQTSFDRFALALKTDSEVNRGC</sequence>
<evidence type="ECO:0000313" key="1">
    <source>
        <dbReference type="EMBL" id="MDO3395036.1"/>
    </source>
</evidence>